<proteinExistence type="inferred from homology"/>
<evidence type="ECO:0000259" key="3">
    <source>
        <dbReference type="Pfam" id="PF05030"/>
    </source>
</evidence>
<feature type="compositionally biased region" description="Acidic residues" evidence="2">
    <location>
        <begin position="15"/>
        <end position="32"/>
    </location>
</feature>
<evidence type="ECO:0000256" key="2">
    <source>
        <dbReference type="SAM" id="MobiDB-lite"/>
    </source>
</evidence>
<gene>
    <name evidence="4" type="ORF">LPJ53_003952</name>
</gene>
<feature type="domain" description="SS18 N-terminal" evidence="3">
    <location>
        <begin position="74"/>
        <end position="128"/>
    </location>
</feature>
<organism evidence="4 5">
    <name type="scientific">Coemansia erecta</name>
    <dbReference type="NCBI Taxonomy" id="147472"/>
    <lineage>
        <taxon>Eukaryota</taxon>
        <taxon>Fungi</taxon>
        <taxon>Fungi incertae sedis</taxon>
        <taxon>Zoopagomycota</taxon>
        <taxon>Kickxellomycotina</taxon>
        <taxon>Kickxellomycetes</taxon>
        <taxon>Kickxellales</taxon>
        <taxon>Kickxellaceae</taxon>
        <taxon>Coemansia</taxon>
    </lineage>
</organism>
<dbReference type="InterPro" id="IPR007726">
    <property type="entry name" value="SS18_N"/>
</dbReference>
<keyword evidence="5" id="KW-1185">Reference proteome</keyword>
<comment type="caution">
    <text evidence="4">The sequence shown here is derived from an EMBL/GenBank/DDBJ whole genome shotgun (WGS) entry which is preliminary data.</text>
</comment>
<sequence>MDAMQYSDAGHESDLDVIIEEDDLSDTNECEMESTPAVGQDSESGSGKKDESGSASRKPSAEDEPGNPYLPRLKTSIIQMILSINAELIRLCQEYQNNSLMDDPQFIMYQMRLQSNLAYLASVADHYLDPTRCIPDLRPLPKPTLPKCQGTGIAAKLDHAREVYAAYVAAWSSQQMELSKRAKSKLRDEEKAQFNNLDRENMHQRFEEVLKRNRVVYDKSADEPIAPESFVPFPPFRVPKDTPLPPGLQSWSFDNNTASPI</sequence>
<feature type="region of interest" description="Disordered" evidence="2">
    <location>
        <begin position="1"/>
        <end position="69"/>
    </location>
</feature>
<feature type="compositionally biased region" description="Pro residues" evidence="2">
    <location>
        <begin position="232"/>
        <end position="246"/>
    </location>
</feature>
<evidence type="ECO:0000313" key="5">
    <source>
        <dbReference type="Proteomes" id="UP001149813"/>
    </source>
</evidence>
<evidence type="ECO:0000313" key="4">
    <source>
        <dbReference type="EMBL" id="KAJ1721523.1"/>
    </source>
</evidence>
<feature type="region of interest" description="Disordered" evidence="2">
    <location>
        <begin position="225"/>
        <end position="261"/>
    </location>
</feature>
<dbReference type="OrthoDB" id="2530523at2759"/>
<dbReference type="Pfam" id="PF05030">
    <property type="entry name" value="SSXT"/>
    <property type="match status" value="1"/>
</dbReference>
<reference evidence="4" key="1">
    <citation type="submission" date="2022-07" db="EMBL/GenBank/DDBJ databases">
        <title>Phylogenomic reconstructions and comparative analyses of Kickxellomycotina fungi.</title>
        <authorList>
            <person name="Reynolds N.K."/>
            <person name="Stajich J.E."/>
            <person name="Barry K."/>
            <person name="Grigoriev I.V."/>
            <person name="Crous P."/>
            <person name="Smith M.E."/>
        </authorList>
    </citation>
    <scope>NUCLEOTIDE SEQUENCE</scope>
    <source>
        <strain evidence="4">NBRC 32514</strain>
    </source>
</reference>
<protein>
    <recommendedName>
        <fullName evidence="3">SS18 N-terminal domain-containing protein</fullName>
    </recommendedName>
</protein>
<dbReference type="AlphaFoldDB" id="A0A9W7Y032"/>
<comment type="similarity">
    <text evidence="1">Belongs to the SS18 family.</text>
</comment>
<accession>A0A9W7Y032</accession>
<dbReference type="EMBL" id="JANBOJ010000165">
    <property type="protein sequence ID" value="KAJ1721523.1"/>
    <property type="molecule type" value="Genomic_DNA"/>
</dbReference>
<evidence type="ECO:0000256" key="1">
    <source>
        <dbReference type="ARBA" id="ARBA00007945"/>
    </source>
</evidence>
<dbReference type="Proteomes" id="UP001149813">
    <property type="component" value="Unassembled WGS sequence"/>
</dbReference>
<feature type="compositionally biased region" description="Polar residues" evidence="2">
    <location>
        <begin position="249"/>
        <end position="261"/>
    </location>
</feature>
<name>A0A9W7Y032_9FUNG</name>